<evidence type="ECO:0000313" key="10">
    <source>
        <dbReference type="EMBL" id="EFI97182.1"/>
    </source>
</evidence>
<evidence type="ECO:0000256" key="7">
    <source>
        <dbReference type="ARBA" id="ARBA00038324"/>
    </source>
</evidence>
<feature type="transmembrane region" description="Helical" evidence="8">
    <location>
        <begin position="279"/>
        <end position="299"/>
    </location>
</feature>
<feature type="transmembrane region" description="Helical" evidence="8">
    <location>
        <begin position="167"/>
        <end position="188"/>
    </location>
</feature>
<dbReference type="KEGG" id="scm:SCHCO_02626963"/>
<keyword evidence="2 8" id="KW-0812">Transmembrane</keyword>
<evidence type="ECO:0000256" key="1">
    <source>
        <dbReference type="ARBA" id="ARBA00004477"/>
    </source>
</evidence>
<evidence type="ECO:0000313" key="11">
    <source>
        <dbReference type="Proteomes" id="UP000007431"/>
    </source>
</evidence>
<feature type="transmembrane region" description="Helical" evidence="8">
    <location>
        <begin position="141"/>
        <end position="161"/>
    </location>
</feature>
<dbReference type="HOGENOM" id="CLU_019266_1_0_1"/>
<dbReference type="VEuPathDB" id="FungiDB:SCHCODRAFT_02626963"/>
<dbReference type="InParanoid" id="D8Q481"/>
<accession>D8Q481</accession>
<organism evidence="11">
    <name type="scientific">Schizophyllum commune (strain H4-8 / FGSC 9210)</name>
    <name type="common">Split gill fungus</name>
    <dbReference type="NCBI Taxonomy" id="578458"/>
    <lineage>
        <taxon>Eukaryota</taxon>
        <taxon>Fungi</taxon>
        <taxon>Dikarya</taxon>
        <taxon>Basidiomycota</taxon>
        <taxon>Agaricomycotina</taxon>
        <taxon>Agaricomycetes</taxon>
        <taxon>Agaricomycetidae</taxon>
        <taxon>Agaricales</taxon>
        <taxon>Schizophyllaceae</taxon>
        <taxon>Schizophyllum</taxon>
    </lineage>
</organism>
<keyword evidence="11" id="KW-1185">Reference proteome</keyword>
<dbReference type="eggNOG" id="KOG2822">
    <property type="taxonomic scope" value="Eukaryota"/>
</dbReference>
<evidence type="ECO:0000256" key="2">
    <source>
        <dbReference type="ARBA" id="ARBA00022692"/>
    </source>
</evidence>
<dbReference type="STRING" id="578458.D8Q481"/>
<keyword evidence="6 8" id="KW-0472">Membrane</keyword>
<feature type="transmembrane region" description="Helical" evidence="8">
    <location>
        <begin position="69"/>
        <end position="92"/>
    </location>
</feature>
<dbReference type="OMA" id="ADDCPCY"/>
<dbReference type="FunCoup" id="D8Q481">
    <property type="interactions" value="302"/>
</dbReference>
<dbReference type="RefSeq" id="XP_003032085.1">
    <property type="nucleotide sequence ID" value="XM_003032039.1"/>
</dbReference>
<protein>
    <recommendedName>
        <fullName evidence="9">Phosphatidic acid phosphatase type 2/haloperoxidase domain-containing protein</fullName>
    </recommendedName>
</protein>
<evidence type="ECO:0000256" key="8">
    <source>
        <dbReference type="SAM" id="Phobius"/>
    </source>
</evidence>
<evidence type="ECO:0000259" key="9">
    <source>
        <dbReference type="SMART" id="SM00014"/>
    </source>
</evidence>
<evidence type="ECO:0000256" key="3">
    <source>
        <dbReference type="ARBA" id="ARBA00022801"/>
    </source>
</evidence>
<dbReference type="GO" id="GO:0042392">
    <property type="term" value="F:sphingosine-1-phosphate phosphatase activity"/>
    <property type="evidence" value="ECO:0007669"/>
    <property type="project" value="TreeGrafter"/>
</dbReference>
<feature type="transmembrane region" description="Helical" evidence="8">
    <location>
        <begin position="98"/>
        <end position="120"/>
    </location>
</feature>
<dbReference type="PANTHER" id="PTHR14969:SF28">
    <property type="entry name" value="DIHYDROSPHINGOSINE 1-PHOSPHATE PHOSPHATASE LCB3-RELATED"/>
    <property type="match status" value="1"/>
</dbReference>
<feature type="transmembrane region" description="Helical" evidence="8">
    <location>
        <begin position="195"/>
        <end position="217"/>
    </location>
</feature>
<keyword evidence="5 8" id="KW-1133">Transmembrane helix</keyword>
<reference evidence="10 11" key="1">
    <citation type="journal article" date="2010" name="Nat. Biotechnol.">
        <title>Genome sequence of the model mushroom Schizophyllum commune.</title>
        <authorList>
            <person name="Ohm R.A."/>
            <person name="de Jong J.F."/>
            <person name="Lugones L.G."/>
            <person name="Aerts A."/>
            <person name="Kothe E."/>
            <person name="Stajich J.E."/>
            <person name="de Vries R.P."/>
            <person name="Record E."/>
            <person name="Levasseur A."/>
            <person name="Baker S.E."/>
            <person name="Bartholomew K.A."/>
            <person name="Coutinho P.M."/>
            <person name="Erdmann S."/>
            <person name="Fowler T.J."/>
            <person name="Gathman A.C."/>
            <person name="Lombard V."/>
            <person name="Henrissat B."/>
            <person name="Knabe N."/>
            <person name="Kuees U."/>
            <person name="Lilly W.W."/>
            <person name="Lindquist E."/>
            <person name="Lucas S."/>
            <person name="Magnuson J.K."/>
            <person name="Piumi F."/>
            <person name="Raudaskoski M."/>
            <person name="Salamov A."/>
            <person name="Schmutz J."/>
            <person name="Schwarze F.W.M.R."/>
            <person name="vanKuyk P.A."/>
            <person name="Horton J.S."/>
            <person name="Grigoriev I.V."/>
            <person name="Woesten H.A.B."/>
        </authorList>
    </citation>
    <scope>NUCLEOTIDE SEQUENCE [LARGE SCALE GENOMIC DNA]</scope>
    <source>
        <strain evidence="11">H4-8 / FGSC 9210</strain>
    </source>
</reference>
<dbReference type="Pfam" id="PF01569">
    <property type="entry name" value="PAP2"/>
    <property type="match status" value="1"/>
</dbReference>
<keyword evidence="3" id="KW-0378">Hydrolase</keyword>
<sequence length="572" mass="62978">MNSPIDEKELKELQDGRTTPSIVDEDVYEATLSPLRAAVRRWTLKAVERESPILARMQARIRSPFLDSYFLYTSSLGTHTFFTILLPTFFFFGNDQLGRSLCLIVALGVWVTSIMKDFVCSPRPFAPPVQRLTIGTHHLEYGFPSTHSANSVSIALWFYVILHDLSANAAISSTTYAACTGLLILYAFSIVFGRLYTAMHCFTDCVAGVSVAVWLWWLEASWEGFVMPVPSVITSAVATIYDALPSVLSSFLKTMIAPAADGGLALLRGAGVGSLIERWIHTAGIEVPFIIIPLCLLAINQHPQPVDDCPCFEDAIAVGSVMVGALVGRWGMMYFGLETVGVQSKNPSRILMPGSGWVYNETLGIEDAVTGWVQEPRTLVDVSIWWTIAFLKMFLGIMIIFAWRLFAKSALHIILPPTFRFFAKLVDLPNRRFYTPATDYKSVPSEFVDERGGFRLHAIPSVIDLPSMSGMEVGGVGSGVSGNSVAWRLGESEMKLRQGSGVVTEKAQNAVDPNPLARASSPREETMVQRLKHYDADVLTKFAVYAGIAILACEVIPHLFEILGWGVRSSPF</sequence>
<dbReference type="Proteomes" id="UP000007431">
    <property type="component" value="Unassembled WGS sequence"/>
</dbReference>
<comment type="similarity">
    <text evidence="7">Belongs to the type 2 lipid phosphate phosphatase family.</text>
</comment>
<dbReference type="InterPro" id="IPR036938">
    <property type="entry name" value="PAP2/HPO_sf"/>
</dbReference>
<dbReference type="GeneID" id="9596171"/>
<dbReference type="SMART" id="SM00014">
    <property type="entry name" value="acidPPc"/>
    <property type="match status" value="1"/>
</dbReference>
<dbReference type="GO" id="GO:0005789">
    <property type="term" value="C:endoplasmic reticulum membrane"/>
    <property type="evidence" value="ECO:0007669"/>
    <property type="project" value="UniProtKB-SubCell"/>
</dbReference>
<dbReference type="EMBL" id="GL377306">
    <property type="protein sequence ID" value="EFI97182.1"/>
    <property type="molecule type" value="Genomic_DNA"/>
</dbReference>
<feature type="domain" description="Phosphatidic acid phosphatase type 2/haloperoxidase" evidence="9">
    <location>
        <begin position="101"/>
        <end position="220"/>
    </location>
</feature>
<feature type="transmembrane region" description="Helical" evidence="8">
    <location>
        <begin position="311"/>
        <end position="332"/>
    </location>
</feature>
<evidence type="ECO:0000256" key="6">
    <source>
        <dbReference type="ARBA" id="ARBA00023136"/>
    </source>
</evidence>
<dbReference type="AlphaFoldDB" id="D8Q481"/>
<comment type="subcellular location">
    <subcellularLocation>
        <location evidence="1">Endoplasmic reticulum membrane</location>
        <topology evidence="1">Multi-pass membrane protein</topology>
    </subcellularLocation>
</comment>
<evidence type="ECO:0000256" key="4">
    <source>
        <dbReference type="ARBA" id="ARBA00022824"/>
    </source>
</evidence>
<name>D8Q481_SCHCM</name>
<dbReference type="CDD" id="cd03388">
    <property type="entry name" value="PAP2_SPPase1"/>
    <property type="match status" value="1"/>
</dbReference>
<keyword evidence="4" id="KW-0256">Endoplasmic reticulum</keyword>
<dbReference type="PANTHER" id="PTHR14969">
    <property type="entry name" value="SPHINGOSINE-1-PHOSPHATE PHOSPHOHYDROLASE"/>
    <property type="match status" value="1"/>
</dbReference>
<dbReference type="Gene3D" id="1.20.144.10">
    <property type="entry name" value="Phosphatidic acid phosphatase type 2/haloperoxidase"/>
    <property type="match status" value="1"/>
</dbReference>
<dbReference type="OrthoDB" id="301434at2759"/>
<gene>
    <name evidence="10" type="ORF">SCHCODRAFT_76490</name>
</gene>
<feature type="transmembrane region" description="Helical" evidence="8">
    <location>
        <begin position="384"/>
        <end position="406"/>
    </location>
</feature>
<proteinExistence type="inferred from homology"/>
<evidence type="ECO:0000256" key="5">
    <source>
        <dbReference type="ARBA" id="ARBA00022989"/>
    </source>
</evidence>
<dbReference type="SUPFAM" id="SSF48317">
    <property type="entry name" value="Acid phosphatase/Vanadium-dependent haloperoxidase"/>
    <property type="match status" value="1"/>
</dbReference>
<dbReference type="InterPro" id="IPR000326">
    <property type="entry name" value="PAP2/HPO"/>
</dbReference>